<dbReference type="EMBL" id="JACXXH010000005">
    <property type="protein sequence ID" value="MBD3863715.1"/>
    <property type="molecule type" value="Genomic_DNA"/>
</dbReference>
<sequence>MAFVVLLSTLSFTVESHYCGEHLVDTAVFTKAKKCGTTVDADKRVIAKKSCCKDVVEIIKGQDKLKLNNFNDIDVANQFLITSFVYAYFQLFESLPKQSIPHKNYSPPNLVIDYQVLHDVYII</sequence>
<dbReference type="Pfam" id="PF26622">
    <property type="entry name" value="DUF8199"/>
    <property type="match status" value="1"/>
</dbReference>
<proteinExistence type="predicted"/>
<name>A0ABR8LYY8_9FLAO</name>
<protein>
    <recommendedName>
        <fullName evidence="3">Secreted protein</fullName>
    </recommendedName>
</protein>
<evidence type="ECO:0000313" key="1">
    <source>
        <dbReference type="EMBL" id="MBD3863715.1"/>
    </source>
</evidence>
<comment type="caution">
    <text evidence="1">The sequence shown here is derived from an EMBL/GenBank/DDBJ whole genome shotgun (WGS) entry which is preliminary data.</text>
</comment>
<dbReference type="InterPro" id="IPR058060">
    <property type="entry name" value="HYC_CC_PP"/>
</dbReference>
<dbReference type="Proteomes" id="UP000627521">
    <property type="component" value="Unassembled WGS sequence"/>
</dbReference>
<evidence type="ECO:0008006" key="3">
    <source>
        <dbReference type="Google" id="ProtNLM"/>
    </source>
</evidence>
<organism evidence="1 2">
    <name type="scientific">Olleya marilimosa</name>
    <dbReference type="NCBI Taxonomy" id="272164"/>
    <lineage>
        <taxon>Bacteria</taxon>
        <taxon>Pseudomonadati</taxon>
        <taxon>Bacteroidota</taxon>
        <taxon>Flavobacteriia</taxon>
        <taxon>Flavobacteriales</taxon>
        <taxon>Flavobacteriaceae</taxon>
    </lineage>
</organism>
<accession>A0ABR8LYY8</accession>
<gene>
    <name evidence="1" type="ORF">IEG06_09650</name>
</gene>
<reference evidence="1 2" key="1">
    <citation type="submission" date="2020-09" db="EMBL/GenBank/DDBJ databases">
        <title>Bacillus nautilus sp. nov., Chryseoglobus crepusculi sp. nov, and Psychrobacter noctis sp. nov., isolated from deep-sea sponges from the equatorial Atlantic.</title>
        <authorList>
            <person name="Stennett H.L."/>
            <person name="Williams S.E."/>
        </authorList>
    </citation>
    <scope>NUCLEOTIDE SEQUENCE [LARGE SCALE GENOMIC DNA]</scope>
    <source>
        <strain evidence="1 2">28M-24</strain>
    </source>
</reference>
<keyword evidence="2" id="KW-1185">Reference proteome</keyword>
<evidence type="ECO:0000313" key="2">
    <source>
        <dbReference type="Proteomes" id="UP000627521"/>
    </source>
</evidence>
<dbReference type="RefSeq" id="WP_191099721.1">
    <property type="nucleotide sequence ID" value="NZ_JACXXF010000004.1"/>
</dbReference>
<dbReference type="InterPro" id="IPR058512">
    <property type="entry name" value="DUF8199"/>
</dbReference>
<dbReference type="NCBIfam" id="NF047658">
    <property type="entry name" value="HYC_CC_PP"/>
    <property type="match status" value="1"/>
</dbReference>